<evidence type="ECO:0000256" key="1">
    <source>
        <dbReference type="SAM" id="Phobius"/>
    </source>
</evidence>
<name>A0A8S5MBS6_9CAUD</name>
<protein>
    <submittedName>
        <fullName evidence="2">Uncharacterized protein</fullName>
    </submittedName>
</protein>
<proteinExistence type="predicted"/>
<reference evidence="2" key="1">
    <citation type="journal article" date="2021" name="Proc. Natl. Acad. Sci. U.S.A.">
        <title>A Catalog of Tens of Thousands of Viruses from Human Metagenomes Reveals Hidden Associations with Chronic Diseases.</title>
        <authorList>
            <person name="Tisza M.J."/>
            <person name="Buck C.B."/>
        </authorList>
    </citation>
    <scope>NUCLEOTIDE SEQUENCE</scope>
    <source>
        <strain evidence="2">CtHjy10</strain>
    </source>
</reference>
<keyword evidence="1" id="KW-0812">Transmembrane</keyword>
<keyword evidence="1" id="KW-0472">Membrane</keyword>
<evidence type="ECO:0000313" key="2">
    <source>
        <dbReference type="EMBL" id="DAD79765.1"/>
    </source>
</evidence>
<organism evidence="2">
    <name type="scientific">Siphoviridae sp. ctHjy10</name>
    <dbReference type="NCBI Taxonomy" id="2826234"/>
    <lineage>
        <taxon>Viruses</taxon>
        <taxon>Duplodnaviria</taxon>
        <taxon>Heunggongvirae</taxon>
        <taxon>Uroviricota</taxon>
        <taxon>Caudoviricetes</taxon>
    </lineage>
</organism>
<keyword evidence="1" id="KW-1133">Transmembrane helix</keyword>
<accession>A0A8S5MBS6</accession>
<feature type="transmembrane region" description="Helical" evidence="1">
    <location>
        <begin position="42"/>
        <end position="65"/>
    </location>
</feature>
<dbReference type="EMBL" id="BK014871">
    <property type="protein sequence ID" value="DAD79765.1"/>
    <property type="molecule type" value="Genomic_DNA"/>
</dbReference>
<sequence>MSGILILCLFLQIEIVLPVNNIIDRCFLFMGRIKIIQSYLIYYINVLALFVVKSLVLQYTAYNIYDLHFKKLHRCNLL</sequence>